<dbReference type="Proteomes" id="UP001589693">
    <property type="component" value="Unassembled WGS sequence"/>
</dbReference>
<dbReference type="RefSeq" id="WP_377851388.1">
    <property type="nucleotide sequence ID" value="NZ_JBHLZU010000008.1"/>
</dbReference>
<dbReference type="EMBL" id="JBHLZU010000008">
    <property type="protein sequence ID" value="MFB9904198.1"/>
    <property type="molecule type" value="Genomic_DNA"/>
</dbReference>
<accession>A0ABV5ZVG2</accession>
<protein>
    <submittedName>
        <fullName evidence="1">Uncharacterized protein</fullName>
    </submittedName>
</protein>
<evidence type="ECO:0000313" key="1">
    <source>
        <dbReference type="EMBL" id="MFB9904198.1"/>
    </source>
</evidence>
<evidence type="ECO:0000313" key="2">
    <source>
        <dbReference type="Proteomes" id="UP001589693"/>
    </source>
</evidence>
<gene>
    <name evidence="1" type="ORF">ACFFQA_09615</name>
</gene>
<proteinExistence type="predicted"/>
<keyword evidence="2" id="KW-1185">Reference proteome</keyword>
<reference evidence="1 2" key="1">
    <citation type="submission" date="2024-09" db="EMBL/GenBank/DDBJ databases">
        <authorList>
            <person name="Sun Q."/>
            <person name="Mori K."/>
        </authorList>
    </citation>
    <scope>NUCLEOTIDE SEQUENCE [LARGE SCALE GENOMIC DNA]</scope>
    <source>
        <strain evidence="1 2">TBRC 7907</strain>
    </source>
</reference>
<sequence>MPELIPACDPRKANQASPGLFGIFERIPFPMSTSWGISAGRAVALGAALALATTLFSAGVGHAADELCGHVKVYEHANRGGSQADLLLCSPSPSAAELGPDLRGKVSSWEYVGGTVRVCLWDSGKNYLNVFRTPGSGFENLPDYANDKAWHVTLCFDH</sequence>
<organism evidence="1 2">
    <name type="scientific">Allokutzneria oryzae</name>
    <dbReference type="NCBI Taxonomy" id="1378989"/>
    <lineage>
        <taxon>Bacteria</taxon>
        <taxon>Bacillati</taxon>
        <taxon>Actinomycetota</taxon>
        <taxon>Actinomycetes</taxon>
        <taxon>Pseudonocardiales</taxon>
        <taxon>Pseudonocardiaceae</taxon>
        <taxon>Allokutzneria</taxon>
    </lineage>
</organism>
<name>A0ABV5ZVG2_9PSEU</name>
<comment type="caution">
    <text evidence="1">The sequence shown here is derived from an EMBL/GenBank/DDBJ whole genome shotgun (WGS) entry which is preliminary data.</text>
</comment>